<dbReference type="GO" id="GO:0005506">
    <property type="term" value="F:iron ion binding"/>
    <property type="evidence" value="ECO:0007669"/>
    <property type="project" value="InterPro"/>
</dbReference>
<dbReference type="Gene3D" id="1.10.630.10">
    <property type="entry name" value="Cytochrome P450"/>
    <property type="match status" value="1"/>
</dbReference>
<dbReference type="PANTHER" id="PTHR46206">
    <property type="entry name" value="CYTOCHROME P450"/>
    <property type="match status" value="1"/>
</dbReference>
<dbReference type="PRINTS" id="PR00465">
    <property type="entry name" value="EP450IV"/>
</dbReference>
<comment type="similarity">
    <text evidence="3 10">Belongs to the cytochrome P450 family.</text>
</comment>
<evidence type="ECO:0000256" key="2">
    <source>
        <dbReference type="ARBA" id="ARBA00004685"/>
    </source>
</evidence>
<dbReference type="GO" id="GO:0004497">
    <property type="term" value="F:monooxygenase activity"/>
    <property type="evidence" value="ECO:0007669"/>
    <property type="project" value="UniProtKB-KW"/>
</dbReference>
<evidence type="ECO:0000256" key="5">
    <source>
        <dbReference type="ARBA" id="ARBA00022723"/>
    </source>
</evidence>
<dbReference type="PROSITE" id="PS00086">
    <property type="entry name" value="CYTOCHROME_P450"/>
    <property type="match status" value="1"/>
</dbReference>
<dbReference type="SUPFAM" id="SSF48264">
    <property type="entry name" value="Cytochrome P450"/>
    <property type="match status" value="1"/>
</dbReference>
<dbReference type="InterPro" id="IPR036396">
    <property type="entry name" value="Cyt_P450_sf"/>
</dbReference>
<dbReference type="GO" id="GO:0016705">
    <property type="term" value="F:oxidoreductase activity, acting on paired donors, with incorporation or reduction of molecular oxygen"/>
    <property type="evidence" value="ECO:0007669"/>
    <property type="project" value="InterPro"/>
</dbReference>
<evidence type="ECO:0000256" key="10">
    <source>
        <dbReference type="RuleBase" id="RU000461"/>
    </source>
</evidence>
<evidence type="ECO:0000256" key="4">
    <source>
        <dbReference type="ARBA" id="ARBA00022617"/>
    </source>
</evidence>
<comment type="caution">
    <text evidence="11">The sequence shown here is derived from an EMBL/GenBank/DDBJ whole genome shotgun (WGS) entry which is preliminary data.</text>
</comment>
<dbReference type="GO" id="GO:0020037">
    <property type="term" value="F:heme binding"/>
    <property type="evidence" value="ECO:0007669"/>
    <property type="project" value="InterPro"/>
</dbReference>
<evidence type="ECO:0000313" key="12">
    <source>
        <dbReference type="Proteomes" id="UP001140560"/>
    </source>
</evidence>
<evidence type="ECO:0000256" key="9">
    <source>
        <dbReference type="PIRSR" id="PIRSR602403-1"/>
    </source>
</evidence>
<keyword evidence="12" id="KW-1185">Reference proteome</keyword>
<comment type="cofactor">
    <cofactor evidence="1 9">
        <name>heme</name>
        <dbReference type="ChEBI" id="CHEBI:30413"/>
    </cofactor>
</comment>
<dbReference type="PANTHER" id="PTHR46206:SF1">
    <property type="entry name" value="P450, PUTATIVE (EUROFUNG)-RELATED"/>
    <property type="match status" value="1"/>
</dbReference>
<evidence type="ECO:0000256" key="8">
    <source>
        <dbReference type="ARBA" id="ARBA00023033"/>
    </source>
</evidence>
<dbReference type="CDD" id="cd11041">
    <property type="entry name" value="CYP503A1-like"/>
    <property type="match status" value="1"/>
</dbReference>
<evidence type="ECO:0008006" key="13">
    <source>
        <dbReference type="Google" id="ProtNLM"/>
    </source>
</evidence>
<protein>
    <recommendedName>
        <fullName evidence="13">Cytochrome P450</fullName>
    </recommendedName>
</protein>
<organism evidence="11 12">
    <name type="scientific">Neocucurbitaria cava</name>
    <dbReference type="NCBI Taxonomy" id="798079"/>
    <lineage>
        <taxon>Eukaryota</taxon>
        <taxon>Fungi</taxon>
        <taxon>Dikarya</taxon>
        <taxon>Ascomycota</taxon>
        <taxon>Pezizomycotina</taxon>
        <taxon>Dothideomycetes</taxon>
        <taxon>Pleosporomycetidae</taxon>
        <taxon>Pleosporales</taxon>
        <taxon>Pleosporineae</taxon>
        <taxon>Cucurbitariaceae</taxon>
        <taxon>Neocucurbitaria</taxon>
    </lineage>
</organism>
<dbReference type="Pfam" id="PF00067">
    <property type="entry name" value="p450"/>
    <property type="match status" value="1"/>
</dbReference>
<keyword evidence="7 9" id="KW-0408">Iron</keyword>
<keyword evidence="4 9" id="KW-0349">Heme</keyword>
<gene>
    <name evidence="11" type="ORF">N0V83_005024</name>
</gene>
<evidence type="ECO:0000256" key="1">
    <source>
        <dbReference type="ARBA" id="ARBA00001971"/>
    </source>
</evidence>
<dbReference type="AlphaFoldDB" id="A0A9W8Y871"/>
<keyword evidence="6 10" id="KW-0560">Oxidoreductase</keyword>
<evidence type="ECO:0000313" key="11">
    <source>
        <dbReference type="EMBL" id="KAJ4370503.1"/>
    </source>
</evidence>
<dbReference type="EMBL" id="JAPEUY010000008">
    <property type="protein sequence ID" value="KAJ4370503.1"/>
    <property type="molecule type" value="Genomic_DNA"/>
</dbReference>
<proteinExistence type="inferred from homology"/>
<dbReference type="OrthoDB" id="1844152at2759"/>
<dbReference type="InterPro" id="IPR017972">
    <property type="entry name" value="Cyt_P450_CS"/>
</dbReference>
<evidence type="ECO:0000256" key="7">
    <source>
        <dbReference type="ARBA" id="ARBA00023004"/>
    </source>
</evidence>
<dbReference type="InterPro" id="IPR001128">
    <property type="entry name" value="Cyt_P450"/>
</dbReference>
<name>A0A9W8Y871_9PLEO</name>
<feature type="binding site" description="axial binding residue" evidence="9">
    <location>
        <position position="284"/>
    </location>
    <ligand>
        <name>heme</name>
        <dbReference type="ChEBI" id="CHEBI:30413"/>
    </ligand>
    <ligandPart>
        <name>Fe</name>
        <dbReference type="ChEBI" id="CHEBI:18248"/>
    </ligandPart>
</feature>
<reference evidence="11" key="1">
    <citation type="submission" date="2022-10" db="EMBL/GenBank/DDBJ databases">
        <title>Tapping the CABI collections for fungal endophytes: first genome assemblies for Collariella, Neodidymelliopsis, Ascochyta clinopodiicola, Didymella pomorum, Didymosphaeria variabile, Neocosmospora piperis and Neocucurbitaria cava.</title>
        <authorList>
            <person name="Hill R."/>
        </authorList>
    </citation>
    <scope>NUCLEOTIDE SEQUENCE</scope>
    <source>
        <strain evidence="11">IMI 356814</strain>
    </source>
</reference>
<comment type="pathway">
    <text evidence="2">Mycotoxin biosynthesis.</text>
</comment>
<keyword evidence="5 9" id="KW-0479">Metal-binding</keyword>
<keyword evidence="8 10" id="KW-0503">Monooxygenase</keyword>
<sequence length="340" mass="38420">MIILPPRLIKKVYSLPETTLDIHATQSETIQTRWTVWDKEVADNDFQINVVRHQITRNLETLTPLMADELKRGFDRWWGGEDDAREWKEVKVWDACLKLIAGASNGAFCGAPLCEFKEIRLQESDLFSSDPSLGYVDALRDEASSVFAKAGGSWTRDAVRDLKLIDSTIRESMRLNPFAIVGLPRTVVHPEGIKLPVSGVHVAKGTMIAVPMEPIHYDESIYPQARKFNAFRFADPSNITNIVDNFTAKDELEAEKADATEKKAKSTATLDDAFLGFGFGRHACPGRFFALNEMKIFIAHMLLNYDVEHMAIRPRPLDTVWLKLPLHGGKIRVRRRTSVI</sequence>
<dbReference type="InterPro" id="IPR002403">
    <property type="entry name" value="Cyt_P450_E_grp-IV"/>
</dbReference>
<evidence type="ECO:0000256" key="6">
    <source>
        <dbReference type="ARBA" id="ARBA00023002"/>
    </source>
</evidence>
<evidence type="ECO:0000256" key="3">
    <source>
        <dbReference type="ARBA" id="ARBA00010617"/>
    </source>
</evidence>
<accession>A0A9W8Y871</accession>
<dbReference type="Proteomes" id="UP001140560">
    <property type="component" value="Unassembled WGS sequence"/>
</dbReference>